<keyword evidence="1" id="KW-1015">Disulfide bond</keyword>
<feature type="binding site" evidence="4">
    <location>
        <position position="398"/>
    </location>
    <ligand>
        <name>Zn(2+)</name>
        <dbReference type="ChEBI" id="CHEBI:29105"/>
        <note>catalytic</note>
    </ligand>
</feature>
<dbReference type="SUPFAM" id="SSF57552">
    <property type="entry name" value="Blood coagulation inhibitor (disintegrin)"/>
    <property type="match status" value="1"/>
</dbReference>
<dbReference type="PANTHER" id="PTHR11905">
    <property type="entry name" value="ADAM A DISINTEGRIN AND METALLOPROTEASE DOMAIN"/>
    <property type="match status" value="1"/>
</dbReference>
<protein>
    <recommendedName>
        <fullName evidence="3">Disintegrin and metalloproteinase domain-containing protein B</fullName>
    </recommendedName>
</protein>
<keyword evidence="4" id="KW-0862">Zinc</keyword>
<dbReference type="Gene3D" id="4.10.70.10">
    <property type="entry name" value="Disintegrin domain"/>
    <property type="match status" value="1"/>
</dbReference>
<feature type="chain" id="PRO_5024922641" description="Disintegrin and metalloproteinase domain-containing protein B" evidence="7">
    <location>
        <begin position="23"/>
        <end position="725"/>
    </location>
</feature>
<keyword evidence="6" id="KW-0472">Membrane</keyword>
<dbReference type="FunFam" id="4.10.70.10:FF:000003">
    <property type="entry name" value="Disintegrin and metalloproteinase domain-containing protein 17"/>
    <property type="match status" value="1"/>
</dbReference>
<dbReference type="GO" id="GO:0004222">
    <property type="term" value="F:metalloendopeptidase activity"/>
    <property type="evidence" value="ECO:0007669"/>
    <property type="project" value="InterPro"/>
</dbReference>
<dbReference type="AlphaFoldDB" id="A0A5N5X9Q2"/>
<dbReference type="InterPro" id="IPR034028">
    <property type="entry name" value="ZnMc_ADAM_fungal"/>
</dbReference>
<evidence type="ECO:0000256" key="6">
    <source>
        <dbReference type="SAM" id="Phobius"/>
    </source>
</evidence>
<feature type="domain" description="Disintegrin" evidence="8">
    <location>
        <begin position="471"/>
        <end position="558"/>
    </location>
</feature>
<dbReference type="Pfam" id="PF13688">
    <property type="entry name" value="Reprolysin_5"/>
    <property type="match status" value="1"/>
</dbReference>
<dbReference type="GO" id="GO:0006508">
    <property type="term" value="P:proteolysis"/>
    <property type="evidence" value="ECO:0007669"/>
    <property type="project" value="InterPro"/>
</dbReference>
<evidence type="ECO:0000256" key="1">
    <source>
        <dbReference type="ARBA" id="ARBA00023157"/>
    </source>
</evidence>
<feature type="compositionally biased region" description="Pro residues" evidence="5">
    <location>
        <begin position="707"/>
        <end position="719"/>
    </location>
</feature>
<reference evidence="10 11" key="1">
    <citation type="submission" date="2019-04" db="EMBL/GenBank/DDBJ databases">
        <title>Friends and foes A comparative genomics study of 23 Aspergillus species from section Flavi.</title>
        <authorList>
            <consortium name="DOE Joint Genome Institute"/>
            <person name="Kjaerbolling I."/>
            <person name="Vesth T."/>
            <person name="Frisvad J.C."/>
            <person name="Nybo J.L."/>
            <person name="Theobald S."/>
            <person name="Kildgaard S."/>
            <person name="Isbrandt T."/>
            <person name="Kuo A."/>
            <person name="Sato A."/>
            <person name="Lyhne E.K."/>
            <person name="Kogle M.E."/>
            <person name="Wiebenga A."/>
            <person name="Kun R.S."/>
            <person name="Lubbers R.J."/>
            <person name="Makela M.R."/>
            <person name="Barry K."/>
            <person name="Chovatia M."/>
            <person name="Clum A."/>
            <person name="Daum C."/>
            <person name="Haridas S."/>
            <person name="He G."/>
            <person name="LaButti K."/>
            <person name="Lipzen A."/>
            <person name="Mondo S."/>
            <person name="Riley R."/>
            <person name="Salamov A."/>
            <person name="Simmons B.A."/>
            <person name="Magnuson J.K."/>
            <person name="Henrissat B."/>
            <person name="Mortensen U.H."/>
            <person name="Larsen T.O."/>
            <person name="Devries R.P."/>
            <person name="Grigoriev I.V."/>
            <person name="Machida M."/>
            <person name="Baker S.E."/>
            <person name="Andersen M.R."/>
        </authorList>
    </citation>
    <scope>NUCLEOTIDE SEQUENCE [LARGE SCALE GENOMIC DNA]</scope>
    <source>
        <strain evidence="10 11">CBS 151.66</strain>
    </source>
</reference>
<keyword evidence="6" id="KW-1133">Transmembrane helix</keyword>
<dbReference type="Proteomes" id="UP000326565">
    <property type="component" value="Unassembled WGS sequence"/>
</dbReference>
<dbReference type="CDD" id="cd04271">
    <property type="entry name" value="ZnMc_ADAM_fungal"/>
    <property type="match status" value="1"/>
</dbReference>
<dbReference type="InterPro" id="IPR036436">
    <property type="entry name" value="Disintegrin_dom_sf"/>
</dbReference>
<dbReference type="EMBL" id="ML732168">
    <property type="protein sequence ID" value="KAB8077483.1"/>
    <property type="molecule type" value="Genomic_DNA"/>
</dbReference>
<evidence type="ECO:0000313" key="10">
    <source>
        <dbReference type="EMBL" id="KAB8077483.1"/>
    </source>
</evidence>
<dbReference type="PROSITE" id="PS50214">
    <property type="entry name" value="DISINTEGRIN_2"/>
    <property type="match status" value="1"/>
</dbReference>
<evidence type="ECO:0000259" key="8">
    <source>
        <dbReference type="PROSITE" id="PS50214"/>
    </source>
</evidence>
<dbReference type="PROSITE" id="PS50215">
    <property type="entry name" value="ADAM_MEPRO"/>
    <property type="match status" value="1"/>
</dbReference>
<keyword evidence="7" id="KW-0732">Signal</keyword>
<proteinExistence type="predicted"/>
<feature type="signal peptide" evidence="7">
    <location>
        <begin position="1"/>
        <end position="22"/>
    </location>
</feature>
<accession>A0A5N5X9Q2</accession>
<keyword evidence="6" id="KW-0812">Transmembrane</keyword>
<feature type="transmembrane region" description="Helical" evidence="6">
    <location>
        <begin position="656"/>
        <end position="680"/>
    </location>
</feature>
<feature type="active site" evidence="4">
    <location>
        <position position="389"/>
    </location>
</feature>
<evidence type="ECO:0000256" key="2">
    <source>
        <dbReference type="ARBA" id="ARBA00056552"/>
    </source>
</evidence>
<feature type="domain" description="Peptidase M12B" evidence="9">
    <location>
        <begin position="247"/>
        <end position="454"/>
    </location>
</feature>
<name>A0A5N5X9Q2_9EURO</name>
<keyword evidence="11" id="KW-1185">Reference proteome</keyword>
<comment type="caution">
    <text evidence="4">Lacks conserved residue(s) required for the propagation of feature annotation.</text>
</comment>
<dbReference type="PANTHER" id="PTHR11905:SF222">
    <property type="entry name" value="ADAM FAMILY OF METALLOPROTEASE ADM-A (AFU_ORTHOLOGUE AFUA_6G14420)"/>
    <property type="match status" value="1"/>
</dbReference>
<feature type="binding site" evidence="4">
    <location>
        <position position="388"/>
    </location>
    <ligand>
        <name>Zn(2+)</name>
        <dbReference type="ChEBI" id="CHEBI:29105"/>
        <note>catalytic</note>
    </ligand>
</feature>
<keyword evidence="4" id="KW-0479">Metal-binding</keyword>
<organism evidence="10 11">
    <name type="scientific">Aspergillus leporis</name>
    <dbReference type="NCBI Taxonomy" id="41062"/>
    <lineage>
        <taxon>Eukaryota</taxon>
        <taxon>Fungi</taxon>
        <taxon>Dikarya</taxon>
        <taxon>Ascomycota</taxon>
        <taxon>Pezizomycotina</taxon>
        <taxon>Eurotiomycetes</taxon>
        <taxon>Eurotiomycetidae</taxon>
        <taxon>Eurotiales</taxon>
        <taxon>Aspergillaceae</taxon>
        <taxon>Aspergillus</taxon>
        <taxon>Aspergillus subgen. Circumdati</taxon>
    </lineage>
</organism>
<dbReference type="SUPFAM" id="SSF55486">
    <property type="entry name" value="Metalloproteases ('zincins'), catalytic domain"/>
    <property type="match status" value="1"/>
</dbReference>
<dbReference type="SMART" id="SM00608">
    <property type="entry name" value="ACR"/>
    <property type="match status" value="1"/>
</dbReference>
<dbReference type="SMART" id="SM00050">
    <property type="entry name" value="DISIN"/>
    <property type="match status" value="1"/>
</dbReference>
<evidence type="ECO:0000256" key="5">
    <source>
        <dbReference type="SAM" id="MobiDB-lite"/>
    </source>
</evidence>
<feature type="binding site" evidence="4">
    <location>
        <position position="392"/>
    </location>
    <ligand>
        <name>Zn(2+)</name>
        <dbReference type="ChEBI" id="CHEBI:29105"/>
        <note>catalytic</note>
    </ligand>
</feature>
<dbReference type="InterPro" id="IPR006586">
    <property type="entry name" value="ADAM_Cys-rich"/>
</dbReference>
<dbReference type="Gene3D" id="3.40.390.10">
    <property type="entry name" value="Collagenase (Catalytic Domain)"/>
    <property type="match status" value="1"/>
</dbReference>
<evidence type="ECO:0000313" key="11">
    <source>
        <dbReference type="Proteomes" id="UP000326565"/>
    </source>
</evidence>
<dbReference type="GO" id="GO:0046872">
    <property type="term" value="F:metal ion binding"/>
    <property type="evidence" value="ECO:0007669"/>
    <property type="project" value="UniProtKB-KW"/>
</dbReference>
<evidence type="ECO:0000259" key="9">
    <source>
        <dbReference type="PROSITE" id="PS50215"/>
    </source>
</evidence>
<comment type="function">
    <text evidence="2">Probable zinc protease.</text>
</comment>
<feature type="region of interest" description="Disordered" evidence="5">
    <location>
        <begin position="689"/>
        <end position="725"/>
    </location>
</feature>
<dbReference type="Pfam" id="PF00200">
    <property type="entry name" value="Disintegrin"/>
    <property type="match status" value="1"/>
</dbReference>
<evidence type="ECO:0000256" key="7">
    <source>
        <dbReference type="SAM" id="SignalP"/>
    </source>
</evidence>
<dbReference type="InterPro" id="IPR001590">
    <property type="entry name" value="Peptidase_M12B"/>
</dbReference>
<dbReference type="OrthoDB" id="5951731at2759"/>
<evidence type="ECO:0000256" key="4">
    <source>
        <dbReference type="PROSITE-ProRule" id="PRU00276"/>
    </source>
</evidence>
<sequence length="725" mass="77863">MRVHSIVSFVTGLVLFLGFASGHSIRSHELDQASRFEYVTAIRTPSQKATSQPEFDLAFGICGQDQRLRLRLESNHHLLAQNPQLQYLDSNGKVRRTESFPETGNRVFKGSVWAQSAGQTWERAGWARIYIVRDGYDPLFEGSFSAFGEQYDVGIVKHLVDVTDTPTQDDRMVVHRRSGSNVRRNTADSSHCAIDKVDTNHLAPRTEDAHDLSPLDIFSPLDRRQSTFDPGDLLSNIGSLSGCPSGRRVALIGIATDCSYTSAFDSAENLRRSIISMVNTASEVFEGTFNISLGLQNLTISDANCPGTASDSSPWNVGCSEGDMNWRLQQFTSWRSSLSDSTNAYWTLMTGCPSGSEVGISWIGQLCNSRSSTNVVARTTNQWQVFAHESAHTFGAVHDCDSSGCGSSTQCCPLSSSTCDADAQYLMNPFSISSQTEFSRCTVGNVCSLLGSENVRASCLLSDTNIPTLTTGECGNGIVEAGEECDCGDNCDGNSCCDGSTCRLRDGAVCDDTAGPCCTNCQFAVSNTVCRESRGSCDIQETCSGNSSACPADRHIADGQTCGNTSGLFCANGECTNRDMQCRQLLGSNSTGVSSCNNDSCTLSCSVNWYGSDNCMSMRRQVQDGTPCSSGLCRGGRCRRESEDSSSSWVDRHLPLVIGLSAGIGGALLLAVLLGFIICCCCRRRPPVKKDVPPASTPAAIQVPRQAPNPAPEPAPGTGPLPYYA</sequence>
<evidence type="ECO:0000256" key="3">
    <source>
        <dbReference type="ARBA" id="ARBA00074021"/>
    </source>
</evidence>
<gene>
    <name evidence="10" type="ORF">BDV29DRAFT_168237</name>
</gene>
<dbReference type="InterPro" id="IPR024079">
    <property type="entry name" value="MetalloPept_cat_dom_sf"/>
</dbReference>
<dbReference type="InterPro" id="IPR001762">
    <property type="entry name" value="Disintegrin_dom"/>
</dbReference>